<name>A0A9E3HBM7_9NOST</name>
<dbReference type="AlphaFoldDB" id="A0A9E3HBM7"/>
<organism evidence="1 2">
    <name type="scientific">Pelatocladus maniniholoensis HA4357-MV3</name>
    <dbReference type="NCBI Taxonomy" id="1117104"/>
    <lineage>
        <taxon>Bacteria</taxon>
        <taxon>Bacillati</taxon>
        <taxon>Cyanobacteriota</taxon>
        <taxon>Cyanophyceae</taxon>
        <taxon>Nostocales</taxon>
        <taxon>Nostocaceae</taxon>
        <taxon>Pelatocladus</taxon>
    </lineage>
</organism>
<dbReference type="InterPro" id="IPR025578">
    <property type="entry name" value="DUF4359"/>
</dbReference>
<evidence type="ECO:0000313" key="1">
    <source>
        <dbReference type="EMBL" id="MBW4434523.1"/>
    </source>
</evidence>
<evidence type="ECO:0000313" key="2">
    <source>
        <dbReference type="Proteomes" id="UP000813215"/>
    </source>
</evidence>
<reference evidence="1" key="2">
    <citation type="journal article" date="2022" name="Microbiol. Resour. Announc.">
        <title>Metagenome Sequencing to Explore Phylogenomics of Terrestrial Cyanobacteria.</title>
        <authorList>
            <person name="Ward R.D."/>
            <person name="Stajich J.E."/>
            <person name="Johansen J.R."/>
            <person name="Huntemann M."/>
            <person name="Clum A."/>
            <person name="Foster B."/>
            <person name="Foster B."/>
            <person name="Roux S."/>
            <person name="Palaniappan K."/>
            <person name="Varghese N."/>
            <person name="Mukherjee S."/>
            <person name="Reddy T.B.K."/>
            <person name="Daum C."/>
            <person name="Copeland A."/>
            <person name="Chen I.A."/>
            <person name="Ivanova N.N."/>
            <person name="Kyrpides N.C."/>
            <person name="Shapiro N."/>
            <person name="Eloe-Fadrosh E.A."/>
            <person name="Pietrasiak N."/>
        </authorList>
    </citation>
    <scope>NUCLEOTIDE SEQUENCE</scope>
    <source>
        <strain evidence="1">HA4357-MV3</strain>
    </source>
</reference>
<dbReference type="Proteomes" id="UP000813215">
    <property type="component" value="Unassembled WGS sequence"/>
</dbReference>
<dbReference type="EMBL" id="JAHHHW010000133">
    <property type="protein sequence ID" value="MBW4434523.1"/>
    <property type="molecule type" value="Genomic_DNA"/>
</dbReference>
<proteinExistence type="predicted"/>
<sequence>MRFLNIMTYVGVFGLAALGVVMTQTNPNQVEYEDYAAQRLTEYLNTNVCKKTPKFLENVIKFNCRQVVNSAQPQIREIIAESTERQDFIVFSIYRTDLNVNSLIPALRVDSVLPSTPGYKFETLGAFDQFYTYKAEQQ</sequence>
<protein>
    <submittedName>
        <fullName evidence="1">DUF4359 domain-containing protein</fullName>
    </submittedName>
</protein>
<comment type="caution">
    <text evidence="1">The sequence shown here is derived from an EMBL/GenBank/DDBJ whole genome shotgun (WGS) entry which is preliminary data.</text>
</comment>
<reference evidence="1" key="1">
    <citation type="submission" date="2021-05" db="EMBL/GenBank/DDBJ databases">
        <authorList>
            <person name="Pietrasiak N."/>
            <person name="Ward R."/>
            <person name="Stajich J.E."/>
            <person name="Kurbessoian T."/>
        </authorList>
    </citation>
    <scope>NUCLEOTIDE SEQUENCE</scope>
    <source>
        <strain evidence="1">HA4357-MV3</strain>
    </source>
</reference>
<dbReference type="Pfam" id="PF14271">
    <property type="entry name" value="DUF4359"/>
    <property type="match status" value="1"/>
</dbReference>
<gene>
    <name evidence="1" type="ORF">KME28_23105</name>
</gene>
<accession>A0A9E3HBM7</accession>